<gene>
    <name evidence="1" type="ORF">Poly21_17470</name>
</gene>
<accession>A0A5C6C4V1</accession>
<name>A0A5C6C4V1_9BACT</name>
<evidence type="ECO:0000313" key="1">
    <source>
        <dbReference type="EMBL" id="TWU19573.1"/>
    </source>
</evidence>
<dbReference type="Proteomes" id="UP000319908">
    <property type="component" value="Unassembled WGS sequence"/>
</dbReference>
<dbReference type="RefSeq" id="WP_302118076.1">
    <property type="nucleotide sequence ID" value="NZ_SJPU01000001.1"/>
</dbReference>
<dbReference type="EMBL" id="SJPU01000001">
    <property type="protein sequence ID" value="TWU19573.1"/>
    <property type="molecule type" value="Genomic_DNA"/>
</dbReference>
<proteinExistence type="predicted"/>
<dbReference type="AlphaFoldDB" id="A0A5C6C4V1"/>
<reference evidence="1 2" key="1">
    <citation type="journal article" date="2020" name="Antonie Van Leeuwenhoek">
        <title>Rhodopirellula heiligendammensis sp. nov., Rhodopirellula pilleata sp. nov., and Rhodopirellula solitaria sp. nov. isolated from natural or artificial marine surfaces in Northern Germany and California, USA, and emended description of the genus Rhodopirellula.</title>
        <authorList>
            <person name="Kallscheuer N."/>
            <person name="Wiegand S."/>
            <person name="Jogler M."/>
            <person name="Boedeker C."/>
            <person name="Peeters S.H."/>
            <person name="Rast P."/>
            <person name="Heuer A."/>
            <person name="Jetten M.S.M."/>
            <person name="Rohde M."/>
            <person name="Jogler C."/>
        </authorList>
    </citation>
    <scope>NUCLEOTIDE SEQUENCE [LARGE SCALE GENOMIC DNA]</scope>
    <source>
        <strain evidence="1 2">Poly21</strain>
    </source>
</reference>
<evidence type="ECO:0008006" key="3">
    <source>
        <dbReference type="Google" id="ProtNLM"/>
    </source>
</evidence>
<sequence>MSRQPTKREMTRLNLAVTKDIRDRIEAIRDDTHAESVTEVIRRALAVYDLLLIKSKDGGQVLIRNGDEEREVLLIP</sequence>
<evidence type="ECO:0000313" key="2">
    <source>
        <dbReference type="Proteomes" id="UP000319908"/>
    </source>
</evidence>
<protein>
    <recommendedName>
        <fullName evidence="3">Ribbon-helix-helix protein CopG domain-containing protein</fullName>
    </recommendedName>
</protein>
<organism evidence="1 2">
    <name type="scientific">Allorhodopirellula heiligendammensis</name>
    <dbReference type="NCBI Taxonomy" id="2714739"/>
    <lineage>
        <taxon>Bacteria</taxon>
        <taxon>Pseudomonadati</taxon>
        <taxon>Planctomycetota</taxon>
        <taxon>Planctomycetia</taxon>
        <taxon>Pirellulales</taxon>
        <taxon>Pirellulaceae</taxon>
        <taxon>Allorhodopirellula</taxon>
    </lineage>
</organism>
<comment type="caution">
    <text evidence="1">The sequence shown here is derived from an EMBL/GenBank/DDBJ whole genome shotgun (WGS) entry which is preliminary data.</text>
</comment>
<keyword evidence="2" id="KW-1185">Reference proteome</keyword>